<feature type="domain" description="FecR protein" evidence="2">
    <location>
        <begin position="192"/>
        <end position="294"/>
    </location>
</feature>
<feature type="transmembrane region" description="Helical" evidence="1">
    <location>
        <begin position="89"/>
        <end position="111"/>
    </location>
</feature>
<dbReference type="Pfam" id="PF04773">
    <property type="entry name" value="FecR"/>
    <property type="match status" value="1"/>
</dbReference>
<dbReference type="Gene3D" id="2.60.120.1440">
    <property type="match status" value="1"/>
</dbReference>
<organism evidence="4 5">
    <name type="scientific">Filimonas zeae</name>
    <dbReference type="NCBI Taxonomy" id="1737353"/>
    <lineage>
        <taxon>Bacteria</taxon>
        <taxon>Pseudomonadati</taxon>
        <taxon>Bacteroidota</taxon>
        <taxon>Chitinophagia</taxon>
        <taxon>Chitinophagales</taxon>
        <taxon>Chitinophagaceae</taxon>
        <taxon>Filimonas</taxon>
    </lineage>
</organism>
<dbReference type="PANTHER" id="PTHR30273:SF2">
    <property type="entry name" value="PROTEIN FECR"/>
    <property type="match status" value="1"/>
</dbReference>
<dbReference type="AlphaFoldDB" id="A0A917MYE6"/>
<evidence type="ECO:0000259" key="2">
    <source>
        <dbReference type="Pfam" id="PF04773"/>
    </source>
</evidence>
<dbReference type="EMBL" id="BMIB01000005">
    <property type="protein sequence ID" value="GGH79264.1"/>
    <property type="molecule type" value="Genomic_DNA"/>
</dbReference>
<dbReference type="GO" id="GO:0016989">
    <property type="term" value="F:sigma factor antagonist activity"/>
    <property type="evidence" value="ECO:0007669"/>
    <property type="project" value="TreeGrafter"/>
</dbReference>
<dbReference type="Proteomes" id="UP000627292">
    <property type="component" value="Unassembled WGS sequence"/>
</dbReference>
<evidence type="ECO:0000259" key="3">
    <source>
        <dbReference type="Pfam" id="PF16344"/>
    </source>
</evidence>
<name>A0A917MYE6_9BACT</name>
<dbReference type="RefSeq" id="WP_188957345.1">
    <property type="nucleotide sequence ID" value="NZ_BMIB01000005.1"/>
</dbReference>
<proteinExistence type="predicted"/>
<evidence type="ECO:0000313" key="4">
    <source>
        <dbReference type="EMBL" id="GGH79264.1"/>
    </source>
</evidence>
<sequence length="406" mass="44571">MLTEERAQYLLKGYLADGLNAEELNEFLAWVNGETSEQLLKATIDGAFAGNEWPNLANTSRENILYHNVLNKVAGSDERPRMRITPFYSAMRIAAVLLLLLSVTVVVWYAASHKNGKKEVVKAGKEKQPDILPGGNKATLTLDNGSVIVLDTAANGTLAKQGGVKVSKLANGQLLYQVEGKPAGDVPALWQTLATPKGGQYRVVLPDGSTALLNALSTIRFPSFFNGRERNVTVTGEVYFEVTSKQGNQPFIVAVEDRAGQHKADVQVLGTEFNIMAYENEGHVAATLLSGAVKVKTAAQKEIQLKPGQQLLLSDKYKTEQVLEGRDEQAVAWVKGYFHFEKSDIKLVMRQLERWYDITVEYESVPVKKFSGTIPRGVNAGQVLKMLELTGNVHFTVNGTHVKVTI</sequence>
<evidence type="ECO:0008006" key="6">
    <source>
        <dbReference type="Google" id="ProtNLM"/>
    </source>
</evidence>
<dbReference type="InterPro" id="IPR012373">
    <property type="entry name" value="Ferrdict_sens_TM"/>
</dbReference>
<keyword evidence="1" id="KW-0472">Membrane</keyword>
<accession>A0A917MYE6</accession>
<dbReference type="InterPro" id="IPR006860">
    <property type="entry name" value="FecR"/>
</dbReference>
<dbReference type="PANTHER" id="PTHR30273">
    <property type="entry name" value="PERIPLASMIC SIGNAL SENSOR AND SIGMA FACTOR ACTIVATOR FECR-RELATED"/>
    <property type="match status" value="1"/>
</dbReference>
<comment type="caution">
    <text evidence="4">The sequence shown here is derived from an EMBL/GenBank/DDBJ whole genome shotgun (WGS) entry which is preliminary data.</text>
</comment>
<reference evidence="4" key="2">
    <citation type="submission" date="2020-09" db="EMBL/GenBank/DDBJ databases">
        <authorList>
            <person name="Sun Q."/>
            <person name="Zhou Y."/>
        </authorList>
    </citation>
    <scope>NUCLEOTIDE SEQUENCE</scope>
    <source>
        <strain evidence="4">CGMCC 1.15290</strain>
    </source>
</reference>
<keyword evidence="1" id="KW-1133">Transmembrane helix</keyword>
<evidence type="ECO:0000256" key="1">
    <source>
        <dbReference type="SAM" id="Phobius"/>
    </source>
</evidence>
<dbReference type="Pfam" id="PF16344">
    <property type="entry name" value="FecR_C"/>
    <property type="match status" value="1"/>
</dbReference>
<evidence type="ECO:0000313" key="5">
    <source>
        <dbReference type="Proteomes" id="UP000627292"/>
    </source>
</evidence>
<dbReference type="InterPro" id="IPR032508">
    <property type="entry name" value="FecR_C"/>
</dbReference>
<dbReference type="Gene3D" id="3.55.50.30">
    <property type="match status" value="1"/>
</dbReference>
<gene>
    <name evidence="4" type="ORF">GCM10011379_48370</name>
</gene>
<feature type="domain" description="Protein FecR C-terminal" evidence="3">
    <location>
        <begin position="337"/>
        <end position="403"/>
    </location>
</feature>
<reference evidence="4" key="1">
    <citation type="journal article" date="2014" name="Int. J. Syst. Evol. Microbiol.">
        <title>Complete genome sequence of Corynebacterium casei LMG S-19264T (=DSM 44701T), isolated from a smear-ripened cheese.</title>
        <authorList>
            <consortium name="US DOE Joint Genome Institute (JGI-PGF)"/>
            <person name="Walter F."/>
            <person name="Albersmeier A."/>
            <person name="Kalinowski J."/>
            <person name="Ruckert C."/>
        </authorList>
    </citation>
    <scope>NUCLEOTIDE SEQUENCE</scope>
    <source>
        <strain evidence="4">CGMCC 1.15290</strain>
    </source>
</reference>
<protein>
    <recommendedName>
        <fullName evidence="6">FecR family protein</fullName>
    </recommendedName>
</protein>
<keyword evidence="5" id="KW-1185">Reference proteome</keyword>
<keyword evidence="1" id="KW-0812">Transmembrane</keyword>